<name>A0AAX1UJQ0_CERSP</name>
<feature type="domain" description="Glycosyltransferase 2-like" evidence="4">
    <location>
        <begin position="13"/>
        <end position="123"/>
    </location>
</feature>
<sequence length="312" mass="34191">MTDAPPPRIALLLATYNGAANLEAQLESFAAQTLRPTWLVVSDDGSTDATRALLAAFAARHPWLALRLVEGPCRGSAQNFLHLLGQVPPEADMAALSDQDDVWLPGKLARGAAAMADLPADLPVLYGGSSWICDAELGNRRPYPLPVRPPGFRHALVQNIAGGNTMMLNRGAIALLAAASREPKRIVVHDWWIYQIVSGAGGRVIFDPVPLLLYRQHGGNLIGANDGFRAKYRRLRMLLSGGFRQWNAINIRALSASAHRFTPENRRLLAEFEALRRAGPWGRLRQLKRIGLYRQGLPGRLSLWLAAVLGRI</sequence>
<comment type="caution">
    <text evidence="5">The sequence shown here is derived from an EMBL/GenBank/DDBJ whole genome shotgun (WGS) entry which is preliminary data.</text>
</comment>
<protein>
    <submittedName>
        <fullName evidence="5">Glycosyltransferase</fullName>
    </submittedName>
</protein>
<dbReference type="PANTHER" id="PTHR43685">
    <property type="entry name" value="GLYCOSYLTRANSFERASE"/>
    <property type="match status" value="1"/>
</dbReference>
<dbReference type="Gene3D" id="3.90.550.10">
    <property type="entry name" value="Spore Coat Polysaccharide Biosynthesis Protein SpsA, Chain A"/>
    <property type="match status" value="1"/>
</dbReference>
<comment type="similarity">
    <text evidence="1">Belongs to the glycosyltransferase 2 family.</text>
</comment>
<evidence type="ECO:0000256" key="1">
    <source>
        <dbReference type="ARBA" id="ARBA00006739"/>
    </source>
</evidence>
<keyword evidence="3" id="KW-0808">Transferase</keyword>
<evidence type="ECO:0000256" key="2">
    <source>
        <dbReference type="ARBA" id="ARBA00022676"/>
    </source>
</evidence>
<evidence type="ECO:0000313" key="6">
    <source>
        <dbReference type="Proteomes" id="UP000266305"/>
    </source>
</evidence>
<dbReference type="Proteomes" id="UP000266305">
    <property type="component" value="Unassembled WGS sequence"/>
</dbReference>
<dbReference type="PANTHER" id="PTHR43685:SF5">
    <property type="entry name" value="GLYCOSYLTRANSFERASE EPSE-RELATED"/>
    <property type="match status" value="1"/>
</dbReference>
<dbReference type="AlphaFoldDB" id="A0AAX1UJQ0"/>
<evidence type="ECO:0000256" key="3">
    <source>
        <dbReference type="ARBA" id="ARBA00022679"/>
    </source>
</evidence>
<organism evidence="5 6">
    <name type="scientific">Cereibacter sphaeroides</name>
    <name type="common">Rhodobacter sphaeroides</name>
    <dbReference type="NCBI Taxonomy" id="1063"/>
    <lineage>
        <taxon>Bacteria</taxon>
        <taxon>Pseudomonadati</taxon>
        <taxon>Pseudomonadota</taxon>
        <taxon>Alphaproteobacteria</taxon>
        <taxon>Rhodobacterales</taxon>
        <taxon>Paracoccaceae</taxon>
        <taxon>Cereibacter</taxon>
    </lineage>
</organism>
<gene>
    <name evidence="5" type="ORF">D1114_12585</name>
</gene>
<dbReference type="InterPro" id="IPR029044">
    <property type="entry name" value="Nucleotide-diphossugar_trans"/>
</dbReference>
<dbReference type="EMBL" id="QWGP01000013">
    <property type="protein sequence ID" value="RHZ94238.1"/>
    <property type="molecule type" value="Genomic_DNA"/>
</dbReference>
<evidence type="ECO:0000259" key="4">
    <source>
        <dbReference type="Pfam" id="PF00535"/>
    </source>
</evidence>
<dbReference type="Pfam" id="PF00535">
    <property type="entry name" value="Glycos_transf_2"/>
    <property type="match status" value="1"/>
</dbReference>
<keyword evidence="2" id="KW-0328">Glycosyltransferase</keyword>
<dbReference type="RefSeq" id="WP_119000374.1">
    <property type="nucleotide sequence ID" value="NZ_QWGP01000013.1"/>
</dbReference>
<dbReference type="InterPro" id="IPR050834">
    <property type="entry name" value="Glycosyltransf_2"/>
</dbReference>
<reference evidence="5 6" key="1">
    <citation type="submission" date="2018-08" db="EMBL/GenBank/DDBJ databases">
        <title>Draft genome sequence of Rhodobacter sphaeroides FY.</title>
        <authorList>
            <person name="Rayyan A."/>
            <person name="Meyer T.E."/>
            <person name="Kyndt J.A."/>
        </authorList>
    </citation>
    <scope>NUCLEOTIDE SEQUENCE [LARGE SCALE GENOMIC DNA]</scope>
    <source>
        <strain evidence="5 6">FY</strain>
    </source>
</reference>
<dbReference type="InterPro" id="IPR001173">
    <property type="entry name" value="Glyco_trans_2-like"/>
</dbReference>
<accession>A0AAX1UJQ0</accession>
<proteinExistence type="inferred from homology"/>
<dbReference type="SUPFAM" id="SSF53448">
    <property type="entry name" value="Nucleotide-diphospho-sugar transferases"/>
    <property type="match status" value="1"/>
</dbReference>
<dbReference type="GO" id="GO:0016757">
    <property type="term" value="F:glycosyltransferase activity"/>
    <property type="evidence" value="ECO:0007669"/>
    <property type="project" value="UniProtKB-KW"/>
</dbReference>
<evidence type="ECO:0000313" key="5">
    <source>
        <dbReference type="EMBL" id="RHZ94238.1"/>
    </source>
</evidence>